<sequence>MDWTAFRLSVELAAWTTAILLPIGLLVGRWLAYHRFRGRGFVEALIALPLVLPPTVLGYYLLVSFSRDAPIGQLWLAFTGDGLNFSFAGIVLASVIFNLPFAIQPVQRAFETVPAHVREAAWCCGLSTSRTLTRIELPLIWPGLISAMVLTFVHTIGEFGVVLMVGGAIDGETKTVAIAIYDRVQAFDDEAAGAMSLVLLIASFIAIGLVYGLAGRARGVGVR</sequence>
<dbReference type="PANTHER" id="PTHR30183">
    <property type="entry name" value="MOLYBDENUM TRANSPORT SYSTEM PERMEASE PROTEIN MODB"/>
    <property type="match status" value="1"/>
</dbReference>
<evidence type="ECO:0000256" key="7">
    <source>
        <dbReference type="ARBA" id="ARBA00022692"/>
    </source>
</evidence>
<evidence type="ECO:0000313" key="13">
    <source>
        <dbReference type="EMBL" id="MCP1676381.1"/>
    </source>
</evidence>
<evidence type="ECO:0000313" key="14">
    <source>
        <dbReference type="Proteomes" id="UP001205843"/>
    </source>
</evidence>
<dbReference type="PROSITE" id="PS50928">
    <property type="entry name" value="ABC_TM1"/>
    <property type="match status" value="1"/>
</dbReference>
<dbReference type="SUPFAM" id="SSF161098">
    <property type="entry name" value="MetI-like"/>
    <property type="match status" value="1"/>
</dbReference>
<dbReference type="CDD" id="cd06261">
    <property type="entry name" value="TM_PBP2"/>
    <property type="match status" value="1"/>
</dbReference>
<accession>A0AAE3G5U3</accession>
<keyword evidence="6 11" id="KW-0500">Molybdenum</keyword>
<dbReference type="GO" id="GO:0005886">
    <property type="term" value="C:plasma membrane"/>
    <property type="evidence" value="ECO:0007669"/>
    <property type="project" value="UniProtKB-SubCell"/>
</dbReference>
<evidence type="ECO:0000256" key="4">
    <source>
        <dbReference type="ARBA" id="ARBA00022448"/>
    </source>
</evidence>
<feature type="domain" description="ABC transmembrane type-1" evidence="12">
    <location>
        <begin position="6"/>
        <end position="210"/>
    </location>
</feature>
<dbReference type="InterPro" id="IPR011867">
    <property type="entry name" value="ModB_ABC"/>
</dbReference>
<dbReference type="NCBIfam" id="TIGR02141">
    <property type="entry name" value="modB_ABC"/>
    <property type="match status" value="1"/>
</dbReference>
<dbReference type="EMBL" id="JALJXV010000009">
    <property type="protein sequence ID" value="MCP1676381.1"/>
    <property type="molecule type" value="Genomic_DNA"/>
</dbReference>
<organism evidence="13 14">
    <name type="scientific">Natronocella acetinitrilica</name>
    <dbReference type="NCBI Taxonomy" id="414046"/>
    <lineage>
        <taxon>Bacteria</taxon>
        <taxon>Pseudomonadati</taxon>
        <taxon>Pseudomonadota</taxon>
        <taxon>Gammaproteobacteria</taxon>
        <taxon>Chromatiales</taxon>
        <taxon>Ectothiorhodospiraceae</taxon>
        <taxon>Natronocella</taxon>
    </lineage>
</organism>
<protein>
    <recommendedName>
        <fullName evidence="11">Molybdenum transport system permease</fullName>
    </recommendedName>
</protein>
<keyword evidence="8 10" id="KW-1133">Transmembrane helix</keyword>
<evidence type="ECO:0000256" key="2">
    <source>
        <dbReference type="ARBA" id="ARBA00004651"/>
    </source>
</evidence>
<evidence type="ECO:0000256" key="5">
    <source>
        <dbReference type="ARBA" id="ARBA00022475"/>
    </source>
</evidence>
<dbReference type="Pfam" id="PF00528">
    <property type="entry name" value="BPD_transp_1"/>
    <property type="match status" value="1"/>
</dbReference>
<reference evidence="13" key="1">
    <citation type="submission" date="2022-03" db="EMBL/GenBank/DDBJ databases">
        <title>Genomic Encyclopedia of Type Strains, Phase III (KMG-III): the genomes of soil and plant-associated and newly described type strains.</title>
        <authorList>
            <person name="Whitman W."/>
        </authorList>
    </citation>
    <scope>NUCLEOTIDE SEQUENCE</scope>
    <source>
        <strain evidence="13">ANL 6-2</strain>
    </source>
</reference>
<gene>
    <name evidence="13" type="ORF">J2T57_003542</name>
</gene>
<proteinExistence type="inferred from homology"/>
<feature type="transmembrane region" description="Helical" evidence="10">
    <location>
        <begin position="82"/>
        <end position="103"/>
    </location>
</feature>
<name>A0AAE3G5U3_9GAMM</name>
<dbReference type="Proteomes" id="UP001205843">
    <property type="component" value="Unassembled WGS sequence"/>
</dbReference>
<evidence type="ECO:0000256" key="11">
    <source>
        <dbReference type="RuleBase" id="RU365097"/>
    </source>
</evidence>
<evidence type="ECO:0000256" key="1">
    <source>
        <dbReference type="ARBA" id="ARBA00002949"/>
    </source>
</evidence>
<comment type="caution">
    <text evidence="13">The sequence shown here is derived from an EMBL/GenBank/DDBJ whole genome shotgun (WGS) entry which is preliminary data.</text>
</comment>
<dbReference type="InterPro" id="IPR035906">
    <property type="entry name" value="MetI-like_sf"/>
</dbReference>
<evidence type="ECO:0000256" key="9">
    <source>
        <dbReference type="ARBA" id="ARBA00023136"/>
    </source>
</evidence>
<keyword evidence="5" id="KW-1003">Cell membrane</keyword>
<comment type="function">
    <text evidence="1 11">Part of the binding-protein-dependent transport system for molybdenum; probably responsible for the translocation of the substrate across the membrane.</text>
</comment>
<dbReference type="Gene3D" id="1.10.3720.10">
    <property type="entry name" value="MetI-like"/>
    <property type="match status" value="1"/>
</dbReference>
<evidence type="ECO:0000256" key="8">
    <source>
        <dbReference type="ARBA" id="ARBA00022989"/>
    </source>
</evidence>
<keyword evidence="9 10" id="KW-0472">Membrane</keyword>
<comment type="similarity">
    <text evidence="3 11">Belongs to the binding-protein-dependent transport system permease family. CysTW subfamily.</text>
</comment>
<dbReference type="InterPro" id="IPR000515">
    <property type="entry name" value="MetI-like"/>
</dbReference>
<keyword evidence="14" id="KW-1185">Reference proteome</keyword>
<keyword evidence="4 10" id="KW-0813">Transport</keyword>
<dbReference type="RefSeq" id="WP_253482395.1">
    <property type="nucleotide sequence ID" value="NZ_JALJXV010000009.1"/>
</dbReference>
<comment type="subcellular location">
    <subcellularLocation>
        <location evidence="11">Cell inner membrane</location>
        <topology evidence="11">Multi-pass membrane protein</topology>
    </subcellularLocation>
    <subcellularLocation>
        <location evidence="2 10">Cell membrane</location>
        <topology evidence="2 10">Multi-pass membrane protein</topology>
    </subcellularLocation>
</comment>
<feature type="transmembrane region" description="Helical" evidence="10">
    <location>
        <begin position="139"/>
        <end position="157"/>
    </location>
</feature>
<evidence type="ECO:0000256" key="6">
    <source>
        <dbReference type="ARBA" id="ARBA00022505"/>
    </source>
</evidence>
<dbReference type="PANTHER" id="PTHR30183:SF8">
    <property type="entry name" value="MOLYBDENUM TRANSPORT SYSTEM PERMEASE"/>
    <property type="match status" value="1"/>
</dbReference>
<feature type="transmembrane region" description="Helical" evidence="10">
    <location>
        <begin position="44"/>
        <end position="62"/>
    </location>
</feature>
<evidence type="ECO:0000259" key="12">
    <source>
        <dbReference type="PROSITE" id="PS50928"/>
    </source>
</evidence>
<evidence type="ECO:0000256" key="10">
    <source>
        <dbReference type="RuleBase" id="RU363032"/>
    </source>
</evidence>
<keyword evidence="7 10" id="KW-0812">Transmembrane</keyword>
<dbReference type="GO" id="GO:0015098">
    <property type="term" value="F:molybdate ion transmembrane transporter activity"/>
    <property type="evidence" value="ECO:0007669"/>
    <property type="project" value="UniProtKB-UniRule"/>
</dbReference>
<keyword evidence="11" id="KW-0997">Cell inner membrane</keyword>
<dbReference type="AlphaFoldDB" id="A0AAE3G5U3"/>
<evidence type="ECO:0000256" key="3">
    <source>
        <dbReference type="ARBA" id="ARBA00007069"/>
    </source>
</evidence>
<feature type="transmembrane region" description="Helical" evidence="10">
    <location>
        <begin position="12"/>
        <end position="32"/>
    </location>
</feature>
<feature type="transmembrane region" description="Helical" evidence="10">
    <location>
        <begin position="191"/>
        <end position="214"/>
    </location>
</feature>